<reference evidence="1 2" key="1">
    <citation type="submission" date="2019-07" db="EMBL/GenBank/DDBJ databases">
        <title>De Novo Assembly of kiwifruit Actinidia rufa.</title>
        <authorList>
            <person name="Sugita-Konishi S."/>
            <person name="Sato K."/>
            <person name="Mori E."/>
            <person name="Abe Y."/>
            <person name="Kisaki G."/>
            <person name="Hamano K."/>
            <person name="Suezawa K."/>
            <person name="Otani M."/>
            <person name="Fukuda T."/>
            <person name="Manabe T."/>
            <person name="Gomi K."/>
            <person name="Tabuchi M."/>
            <person name="Akimitsu K."/>
            <person name="Kataoka I."/>
        </authorList>
    </citation>
    <scope>NUCLEOTIDE SEQUENCE [LARGE SCALE GENOMIC DNA]</scope>
    <source>
        <strain evidence="2">cv. Fuchu</strain>
    </source>
</reference>
<accession>A0A7J0G9S4</accession>
<proteinExistence type="predicted"/>
<evidence type="ECO:0000313" key="2">
    <source>
        <dbReference type="Proteomes" id="UP000585474"/>
    </source>
</evidence>
<dbReference type="EMBL" id="BJWL01000019">
    <property type="protein sequence ID" value="GFZ07530.1"/>
    <property type="molecule type" value="Genomic_DNA"/>
</dbReference>
<protein>
    <submittedName>
        <fullName evidence="1">Uncharacterized protein</fullName>
    </submittedName>
</protein>
<dbReference type="Proteomes" id="UP000585474">
    <property type="component" value="Unassembled WGS sequence"/>
</dbReference>
<dbReference type="AlphaFoldDB" id="A0A7J0G9S4"/>
<keyword evidence="2" id="KW-1185">Reference proteome</keyword>
<gene>
    <name evidence="1" type="ORF">Acr_19g0004670</name>
</gene>
<sequence>MMQVDPKDRGQALSVIYSKHVSSDVPIFHLPSSELSNRNLDQNLR</sequence>
<comment type="caution">
    <text evidence="1">The sequence shown here is derived from an EMBL/GenBank/DDBJ whole genome shotgun (WGS) entry which is preliminary data.</text>
</comment>
<evidence type="ECO:0000313" key="1">
    <source>
        <dbReference type="EMBL" id="GFZ07530.1"/>
    </source>
</evidence>
<name>A0A7J0G9S4_9ERIC</name>
<organism evidence="1 2">
    <name type="scientific">Actinidia rufa</name>
    <dbReference type="NCBI Taxonomy" id="165716"/>
    <lineage>
        <taxon>Eukaryota</taxon>
        <taxon>Viridiplantae</taxon>
        <taxon>Streptophyta</taxon>
        <taxon>Embryophyta</taxon>
        <taxon>Tracheophyta</taxon>
        <taxon>Spermatophyta</taxon>
        <taxon>Magnoliopsida</taxon>
        <taxon>eudicotyledons</taxon>
        <taxon>Gunneridae</taxon>
        <taxon>Pentapetalae</taxon>
        <taxon>asterids</taxon>
        <taxon>Ericales</taxon>
        <taxon>Actinidiaceae</taxon>
        <taxon>Actinidia</taxon>
    </lineage>
</organism>